<reference evidence="5 6" key="1">
    <citation type="submission" date="2018-12" db="EMBL/GenBank/DDBJ databases">
        <title>Draft genome sequence of Embleya hyalina NBRC 13850T.</title>
        <authorList>
            <person name="Komaki H."/>
            <person name="Hosoyama A."/>
            <person name="Kimura A."/>
            <person name="Ichikawa N."/>
            <person name="Tamura T."/>
        </authorList>
    </citation>
    <scope>NUCLEOTIDE SEQUENCE [LARGE SCALE GENOMIC DNA]</scope>
    <source>
        <strain evidence="5 6">NBRC 13850</strain>
    </source>
</reference>
<dbReference type="GO" id="GO:0016887">
    <property type="term" value="F:ATP hydrolysis activity"/>
    <property type="evidence" value="ECO:0007669"/>
    <property type="project" value="InterPro"/>
</dbReference>
<dbReference type="Proteomes" id="UP000286931">
    <property type="component" value="Unassembled WGS sequence"/>
</dbReference>
<dbReference type="FunFam" id="3.40.50.300:FF:000032">
    <property type="entry name" value="Export ABC transporter ATP-binding protein"/>
    <property type="match status" value="1"/>
</dbReference>
<dbReference type="Pfam" id="PF00005">
    <property type="entry name" value="ABC_tran"/>
    <property type="match status" value="1"/>
</dbReference>
<dbReference type="InterPro" id="IPR015854">
    <property type="entry name" value="ABC_transpr_LolD-like"/>
</dbReference>
<dbReference type="InterPro" id="IPR027417">
    <property type="entry name" value="P-loop_NTPase"/>
</dbReference>
<dbReference type="GO" id="GO:0005524">
    <property type="term" value="F:ATP binding"/>
    <property type="evidence" value="ECO:0007669"/>
    <property type="project" value="UniProtKB-KW"/>
</dbReference>
<keyword evidence="6" id="KW-1185">Reference proteome</keyword>
<dbReference type="AlphaFoldDB" id="A0A401YVX2"/>
<sequence length="259" mass="27493">MTTNIDPTVPDAARAVRVSRVHGEGDTTVRALDDVTIGFPRGRFTAVMGPSGSGKSTLLHCLAGLDAVTDGAVYLGDTELGSLSDRQLTRLRRDRIGFVFQAFNLLPTMTALENIVLPASLAGRRSDPAWLDRVVAAVGLEQRLQHRPGELSGGQQQRVAVARALVGRPEIVMADEPTGNLDSRAGAEVLALLRDAVDELGQTVLMVTHDPVAAGYADGVVFLADGRIADYMEAPTPDRVLDRMKAFDRVAAGAGARGE</sequence>
<dbReference type="InterPro" id="IPR017911">
    <property type="entry name" value="MacB-like_ATP-bd"/>
</dbReference>
<gene>
    <name evidence="5" type="ORF">EHYA_06468</name>
</gene>
<evidence type="ECO:0000313" key="5">
    <source>
        <dbReference type="EMBL" id="GCD98757.1"/>
    </source>
</evidence>
<dbReference type="PANTHER" id="PTHR24220:SF685">
    <property type="entry name" value="ABC TRANSPORTER RELATED"/>
    <property type="match status" value="1"/>
</dbReference>
<dbReference type="SUPFAM" id="SSF52540">
    <property type="entry name" value="P-loop containing nucleoside triphosphate hydrolases"/>
    <property type="match status" value="1"/>
</dbReference>
<accession>A0A401YVX2</accession>
<keyword evidence="3 5" id="KW-0067">ATP-binding</keyword>
<organism evidence="5 6">
    <name type="scientific">Embleya hyalina</name>
    <dbReference type="NCBI Taxonomy" id="516124"/>
    <lineage>
        <taxon>Bacteria</taxon>
        <taxon>Bacillati</taxon>
        <taxon>Actinomycetota</taxon>
        <taxon>Actinomycetes</taxon>
        <taxon>Kitasatosporales</taxon>
        <taxon>Streptomycetaceae</taxon>
        <taxon>Embleya</taxon>
    </lineage>
</organism>
<evidence type="ECO:0000313" key="6">
    <source>
        <dbReference type="Proteomes" id="UP000286931"/>
    </source>
</evidence>
<proteinExistence type="predicted"/>
<comment type="caution">
    <text evidence="5">The sequence shown here is derived from an EMBL/GenBank/DDBJ whole genome shotgun (WGS) entry which is preliminary data.</text>
</comment>
<dbReference type="CDD" id="cd03255">
    <property type="entry name" value="ABC_MJ0796_LolCDE_FtsE"/>
    <property type="match status" value="1"/>
</dbReference>
<dbReference type="InterPro" id="IPR003593">
    <property type="entry name" value="AAA+_ATPase"/>
</dbReference>
<dbReference type="PROSITE" id="PS00211">
    <property type="entry name" value="ABC_TRANSPORTER_1"/>
    <property type="match status" value="1"/>
</dbReference>
<dbReference type="EMBL" id="BIFH01000029">
    <property type="protein sequence ID" value="GCD98757.1"/>
    <property type="molecule type" value="Genomic_DNA"/>
</dbReference>
<evidence type="ECO:0000259" key="4">
    <source>
        <dbReference type="PROSITE" id="PS50893"/>
    </source>
</evidence>
<keyword evidence="2" id="KW-0547">Nucleotide-binding</keyword>
<dbReference type="PANTHER" id="PTHR24220">
    <property type="entry name" value="IMPORT ATP-BINDING PROTEIN"/>
    <property type="match status" value="1"/>
</dbReference>
<dbReference type="GO" id="GO:0022857">
    <property type="term" value="F:transmembrane transporter activity"/>
    <property type="evidence" value="ECO:0007669"/>
    <property type="project" value="TreeGrafter"/>
</dbReference>
<keyword evidence="1" id="KW-0813">Transport</keyword>
<evidence type="ECO:0000256" key="1">
    <source>
        <dbReference type="ARBA" id="ARBA00022448"/>
    </source>
</evidence>
<evidence type="ECO:0000256" key="3">
    <source>
        <dbReference type="ARBA" id="ARBA00022840"/>
    </source>
</evidence>
<dbReference type="SMART" id="SM00382">
    <property type="entry name" value="AAA"/>
    <property type="match status" value="1"/>
</dbReference>
<dbReference type="OrthoDB" id="9802264at2"/>
<dbReference type="GO" id="GO:0098796">
    <property type="term" value="C:membrane protein complex"/>
    <property type="evidence" value="ECO:0007669"/>
    <property type="project" value="UniProtKB-ARBA"/>
</dbReference>
<protein>
    <submittedName>
        <fullName evidence="5">ABC transporter ATP-binding protein</fullName>
    </submittedName>
</protein>
<dbReference type="Gene3D" id="3.40.50.300">
    <property type="entry name" value="P-loop containing nucleotide triphosphate hydrolases"/>
    <property type="match status" value="1"/>
</dbReference>
<dbReference type="GO" id="GO:0005886">
    <property type="term" value="C:plasma membrane"/>
    <property type="evidence" value="ECO:0007669"/>
    <property type="project" value="TreeGrafter"/>
</dbReference>
<dbReference type="RefSeq" id="WP_126640634.1">
    <property type="nucleotide sequence ID" value="NZ_BIFH01000029.1"/>
</dbReference>
<dbReference type="InterPro" id="IPR017871">
    <property type="entry name" value="ABC_transporter-like_CS"/>
</dbReference>
<dbReference type="PROSITE" id="PS50893">
    <property type="entry name" value="ABC_TRANSPORTER_2"/>
    <property type="match status" value="1"/>
</dbReference>
<evidence type="ECO:0000256" key="2">
    <source>
        <dbReference type="ARBA" id="ARBA00022741"/>
    </source>
</evidence>
<feature type="domain" description="ABC transporter" evidence="4">
    <location>
        <begin position="16"/>
        <end position="250"/>
    </location>
</feature>
<name>A0A401YVX2_9ACTN</name>
<dbReference type="InterPro" id="IPR003439">
    <property type="entry name" value="ABC_transporter-like_ATP-bd"/>
</dbReference>